<reference evidence="2" key="2">
    <citation type="journal article" date="2021" name="Microorganisms">
        <title>Bacterial Dimethylsulfoniopropionate Biosynthesis in the East China Sea.</title>
        <authorList>
            <person name="Liu J."/>
            <person name="Zhang Y."/>
            <person name="Liu J."/>
            <person name="Zhong H."/>
            <person name="Williams B.T."/>
            <person name="Zheng Y."/>
            <person name="Curson A.R.J."/>
            <person name="Sun C."/>
            <person name="Sun H."/>
            <person name="Song D."/>
            <person name="Wagner Mackenzie B."/>
            <person name="Bermejo Martinez A."/>
            <person name="Todd J.D."/>
            <person name="Zhang X.H."/>
        </authorList>
    </citation>
    <scope>NUCLEOTIDE SEQUENCE</scope>
    <source>
        <strain evidence="2">AESS21</strain>
    </source>
</reference>
<dbReference type="Gene3D" id="3.30.365.10">
    <property type="entry name" value="Aldehyde oxidase/xanthine dehydrogenase, molybdopterin binding domain"/>
    <property type="match status" value="4"/>
</dbReference>
<proteinExistence type="predicted"/>
<dbReference type="InterPro" id="IPR008274">
    <property type="entry name" value="AldOxase/xan_DH_MoCoBD1"/>
</dbReference>
<name>A0A944CGE0_9HYPH</name>
<organism evidence="2 3">
    <name type="scientific">Roseibium polysiphoniae</name>
    <dbReference type="NCBI Taxonomy" id="2571221"/>
    <lineage>
        <taxon>Bacteria</taxon>
        <taxon>Pseudomonadati</taxon>
        <taxon>Pseudomonadota</taxon>
        <taxon>Alphaproteobacteria</taxon>
        <taxon>Hyphomicrobiales</taxon>
        <taxon>Stappiaceae</taxon>
        <taxon>Roseibium</taxon>
    </lineage>
</organism>
<dbReference type="Pfam" id="PF20256">
    <property type="entry name" value="MoCoBD_2"/>
    <property type="match status" value="2"/>
</dbReference>
<dbReference type="AlphaFoldDB" id="A0A944CGE0"/>
<dbReference type="InterPro" id="IPR006311">
    <property type="entry name" value="TAT_signal"/>
</dbReference>
<dbReference type="SMART" id="SM01008">
    <property type="entry name" value="Ald_Xan_dh_C"/>
    <property type="match status" value="1"/>
</dbReference>
<dbReference type="InterPro" id="IPR037165">
    <property type="entry name" value="AldOxase/xan_DH_Mopterin-bd_sf"/>
</dbReference>
<dbReference type="EMBL" id="QTKU01000004">
    <property type="protein sequence ID" value="MBS8262025.1"/>
    <property type="molecule type" value="Genomic_DNA"/>
</dbReference>
<reference evidence="2" key="1">
    <citation type="submission" date="2018-08" db="EMBL/GenBank/DDBJ databases">
        <authorList>
            <person name="Jin W."/>
            <person name="Wang H."/>
            <person name="Yang Y."/>
            <person name="Li M."/>
            <person name="Liu J."/>
        </authorList>
    </citation>
    <scope>NUCLEOTIDE SEQUENCE</scope>
    <source>
        <strain evidence="2">AESS21</strain>
    </source>
</reference>
<dbReference type="GO" id="GO:0016491">
    <property type="term" value="F:oxidoreductase activity"/>
    <property type="evidence" value="ECO:0007669"/>
    <property type="project" value="InterPro"/>
</dbReference>
<dbReference type="InterPro" id="IPR000674">
    <property type="entry name" value="Ald_Oxase/Xan_DH_a/b"/>
</dbReference>
<dbReference type="Gene3D" id="3.90.1170.50">
    <property type="entry name" value="Aldehyde oxidase/xanthine dehydrogenase, a/b hammerhead"/>
    <property type="match status" value="1"/>
</dbReference>
<accession>A0A944CGE0</accession>
<dbReference type="NCBIfam" id="TIGR01409">
    <property type="entry name" value="TAT_signal_seq"/>
    <property type="match status" value="1"/>
</dbReference>
<dbReference type="InterPro" id="IPR046867">
    <property type="entry name" value="AldOxase/xan_DH_MoCoBD2"/>
</dbReference>
<dbReference type="Pfam" id="PF02738">
    <property type="entry name" value="MoCoBD_1"/>
    <property type="match status" value="1"/>
</dbReference>
<comment type="caution">
    <text evidence="2">The sequence shown here is derived from an EMBL/GenBank/DDBJ whole genome shotgun (WGS) entry which is preliminary data.</text>
</comment>
<dbReference type="InterPro" id="IPR019546">
    <property type="entry name" value="TAT_signal_bac_arc"/>
</dbReference>
<dbReference type="PIRSF" id="PIRSF036389">
    <property type="entry name" value="IOR_B"/>
    <property type="match status" value="1"/>
</dbReference>
<dbReference type="PANTHER" id="PTHR47495:SF2">
    <property type="entry name" value="ALDEHYDE DEHYDROGENASE"/>
    <property type="match status" value="1"/>
</dbReference>
<dbReference type="SUPFAM" id="SSF56003">
    <property type="entry name" value="Molybdenum cofactor-binding domain"/>
    <property type="match status" value="2"/>
</dbReference>
<dbReference type="InterPro" id="IPR052516">
    <property type="entry name" value="N-heterocyclic_Hydroxylase"/>
</dbReference>
<sequence>MLHLLENPLEAARPSRRSFLKMSIGALGGLMLALRMPGTARAASNAGDFAQPFVHIRPDNKVIVLIKHLDKGQGTASGLATLVADELDADAAQIETDFAPANVDLYKNLAFGVQGTGGSTAIANSFLQYRTAGAAAKAMLIAAAADEWDVPAAEVTVSRGVVSHASGKSATFGELAGLAAAQEVPAEPALKKPEDWIYIGKSFARVDVPAKSSGAVGLYGMDHQADDMLVAVLARPPKFGAVPTSFDDAEARKIKGVVDVVSVPSGVAILATSTWPAINARGLLDVSWDEAVAENRSTVEMAEELAAMTSEKGLPVPGGEGDADGALAKAANVIEVDYAFPFLAHAPMEPLDITVLYDGETATFWTGSQFQTIDQMVTASVLGLTPDKIAINTTWAGGSFGRRAQPDSHYFAEAALIAKARLEAGNPPQPIKVVWTREDDIKGGYYRPMVSHKARVGFDEDGNVLGWQHSIATKSIMKGTSFEQFMVKDGVDATSVEGIGELPYNMPAFQAEVHNAETAVPVLWWRSVGHTHTGYVAETMMDRLAKQTGEDPLAFRLKHIKHDRLAGVLKLAAEKAGWDKPLPEGRYRGIAAVESFGSFVAEVAEISFREDGTVKVEKVTCAVDCGIPVNPDNIRAQMEGGIGYGLGAVLRNEITLTDGIVDQENFDTYLPIRMTDMPEIDVHIVPSEEAPSGAGEPGTPPIGPAVANAIAAAKDIWITDLPLSKHDLA</sequence>
<dbReference type="PROSITE" id="PS51318">
    <property type="entry name" value="TAT"/>
    <property type="match status" value="1"/>
</dbReference>
<feature type="domain" description="Aldehyde oxidase/xanthine dehydrogenase a/b hammerhead" evidence="1">
    <location>
        <begin position="214"/>
        <end position="292"/>
    </location>
</feature>
<evidence type="ECO:0000259" key="1">
    <source>
        <dbReference type="SMART" id="SM01008"/>
    </source>
</evidence>
<evidence type="ECO:0000313" key="2">
    <source>
        <dbReference type="EMBL" id="MBS8262025.1"/>
    </source>
</evidence>
<dbReference type="RefSeq" id="WP_213217311.1">
    <property type="nucleotide sequence ID" value="NZ_QTKU01000004.1"/>
</dbReference>
<dbReference type="InterPro" id="IPR012368">
    <property type="entry name" value="OxRdtase_Mopterin-bd_su_IorB"/>
</dbReference>
<dbReference type="Proteomes" id="UP000705379">
    <property type="component" value="Unassembled WGS sequence"/>
</dbReference>
<evidence type="ECO:0000313" key="3">
    <source>
        <dbReference type="Proteomes" id="UP000705379"/>
    </source>
</evidence>
<gene>
    <name evidence="2" type="ORF">DYI23_17485</name>
</gene>
<dbReference type="PANTHER" id="PTHR47495">
    <property type="entry name" value="ALDEHYDE DEHYDROGENASE"/>
    <property type="match status" value="1"/>
</dbReference>
<protein>
    <submittedName>
        <fullName evidence="2">Xanthine dehydrogenase family protein molybdopterin-binding subunit</fullName>
    </submittedName>
</protein>